<sequence length="331" mass="38076">MKDRRSDYDITNDVHLNCADSVCSAVCTIFHSAFSQFNEAVLKQAFEDCERLFEGDYPTYSPCDTLYHDKQHSMDMTLALARLINGHERSVAKDKRLGAERAVIAIITALYHDSGYIRHEQDHHHFNGAEYTPIHVTRSADFLKRYLHKINLGEHAQVAANMVHYTGYEIAAKNIRLPDDKWHLVGHMLGTADLIAQMSDRCYLEKCRDRLYPEFVLGGLSATTDEQGNEIILYTSGEDLLRKTPAFYENEAESRLNNLFNKVYEYEIAHFDGERHYVNGLGKNQSRLKRVLKADDFSLLRRKPPENYGTQNFPGLETFLNQHPLKKEKNG</sequence>
<gene>
    <name evidence="1" type="ORF">MNBD_GAMMA05-234</name>
</gene>
<name>A0A3B0XEL8_9ZZZZ</name>
<protein>
    <recommendedName>
        <fullName evidence="2">HD/PDEase domain-containing protein</fullName>
    </recommendedName>
</protein>
<evidence type="ECO:0000313" key="1">
    <source>
        <dbReference type="EMBL" id="VAW55066.1"/>
    </source>
</evidence>
<organism evidence="1">
    <name type="scientific">hydrothermal vent metagenome</name>
    <dbReference type="NCBI Taxonomy" id="652676"/>
    <lineage>
        <taxon>unclassified sequences</taxon>
        <taxon>metagenomes</taxon>
        <taxon>ecological metagenomes</taxon>
    </lineage>
</organism>
<dbReference type="EMBL" id="UOFE01000046">
    <property type="protein sequence ID" value="VAW55066.1"/>
    <property type="molecule type" value="Genomic_DNA"/>
</dbReference>
<dbReference type="SUPFAM" id="SSF109604">
    <property type="entry name" value="HD-domain/PDEase-like"/>
    <property type="match status" value="1"/>
</dbReference>
<dbReference type="AlphaFoldDB" id="A0A3B0XEL8"/>
<evidence type="ECO:0008006" key="2">
    <source>
        <dbReference type="Google" id="ProtNLM"/>
    </source>
</evidence>
<accession>A0A3B0XEL8</accession>
<reference evidence="1" key="1">
    <citation type="submission" date="2018-06" db="EMBL/GenBank/DDBJ databases">
        <authorList>
            <person name="Zhirakovskaya E."/>
        </authorList>
    </citation>
    <scope>NUCLEOTIDE SEQUENCE</scope>
</reference>
<proteinExistence type="predicted"/>